<organism evidence="2 3">
    <name type="scientific">Thalassiosira oceanica</name>
    <name type="common">Marine diatom</name>
    <dbReference type="NCBI Taxonomy" id="159749"/>
    <lineage>
        <taxon>Eukaryota</taxon>
        <taxon>Sar</taxon>
        <taxon>Stramenopiles</taxon>
        <taxon>Ochrophyta</taxon>
        <taxon>Bacillariophyta</taxon>
        <taxon>Coscinodiscophyceae</taxon>
        <taxon>Thalassiosirophycidae</taxon>
        <taxon>Thalassiosirales</taxon>
        <taxon>Thalassiosiraceae</taxon>
        <taxon>Thalassiosira</taxon>
    </lineage>
</organism>
<dbReference type="OMA" id="HNGEYET"/>
<feature type="domain" description="Conserved virulence factor B-like winged helix" evidence="1">
    <location>
        <begin position="152"/>
        <end position="209"/>
    </location>
</feature>
<evidence type="ECO:0000313" key="2">
    <source>
        <dbReference type="EMBL" id="EJK46442.1"/>
    </source>
</evidence>
<dbReference type="Gene3D" id="1.10.10.10">
    <property type="entry name" value="Winged helix-like DNA-binding domain superfamily/Winged helix DNA-binding domain"/>
    <property type="match status" value="1"/>
</dbReference>
<accession>K0RIF8</accession>
<reference evidence="2 3" key="1">
    <citation type="journal article" date="2012" name="Genome Biol.">
        <title>Genome and low-iron response of an oceanic diatom adapted to chronic iron limitation.</title>
        <authorList>
            <person name="Lommer M."/>
            <person name="Specht M."/>
            <person name="Roy A.S."/>
            <person name="Kraemer L."/>
            <person name="Andreson R."/>
            <person name="Gutowska M.A."/>
            <person name="Wolf J."/>
            <person name="Bergner S.V."/>
            <person name="Schilhabel M.B."/>
            <person name="Klostermeier U.C."/>
            <person name="Beiko R.G."/>
            <person name="Rosenstiel P."/>
            <person name="Hippler M."/>
            <person name="Laroche J."/>
        </authorList>
    </citation>
    <scope>NUCLEOTIDE SEQUENCE [LARGE SCALE GENOMIC DNA]</scope>
    <source>
        <strain evidence="2 3">CCMP1005</strain>
    </source>
</reference>
<sequence length="210" mass="23031">MTRRASSTGNDAARSISLTTPLWRRRFTLASDGDELEMPEFKIGDKVLAEVIFFGPLGASVDIVAHGSHSLDECIPQDEPALGRGIVYQKEINYFRRSRGMVDVVRNEILPGYVEKIRHGDFEHNGEYETRLDVSLRPIGGKAKALELGPLIVKLLKDSPDGTLDIGDKSKPEEIDALLPGTSKAAFKRAVSALFKQGVVKPGKKSISLM</sequence>
<dbReference type="EMBL" id="AGNL01047754">
    <property type="protein sequence ID" value="EJK46442.1"/>
    <property type="molecule type" value="Genomic_DNA"/>
</dbReference>
<comment type="caution">
    <text evidence="2">The sequence shown here is derived from an EMBL/GenBank/DDBJ whole genome shotgun (WGS) entry which is preliminary data.</text>
</comment>
<protein>
    <recommendedName>
        <fullName evidence="1">Conserved virulence factor B-like winged helix domain-containing protein</fullName>
    </recommendedName>
</protein>
<dbReference type="Pfam" id="PF17783">
    <property type="entry name" value="WHD_CvfB"/>
    <property type="match status" value="1"/>
</dbReference>
<keyword evidence="3" id="KW-1185">Reference proteome</keyword>
<dbReference type="AlphaFoldDB" id="K0RIF8"/>
<dbReference type="Proteomes" id="UP000266841">
    <property type="component" value="Unassembled WGS sequence"/>
</dbReference>
<evidence type="ECO:0000259" key="1">
    <source>
        <dbReference type="Pfam" id="PF17783"/>
    </source>
</evidence>
<dbReference type="eggNOG" id="ENOG502SDI4">
    <property type="taxonomic scope" value="Eukaryota"/>
</dbReference>
<dbReference type="InterPro" id="IPR036388">
    <property type="entry name" value="WH-like_DNA-bd_sf"/>
</dbReference>
<name>K0RIF8_THAOC</name>
<evidence type="ECO:0000313" key="3">
    <source>
        <dbReference type="Proteomes" id="UP000266841"/>
    </source>
</evidence>
<proteinExistence type="predicted"/>
<gene>
    <name evidence="2" type="ORF">THAOC_34887</name>
</gene>
<dbReference type="OrthoDB" id="43714at2759"/>
<dbReference type="InterPro" id="IPR040764">
    <property type="entry name" value="CvfB_WH"/>
</dbReference>